<evidence type="ECO:0000313" key="2">
    <source>
        <dbReference type="Proteomes" id="UP000651057"/>
    </source>
</evidence>
<accession>A0A936ZTI9</accession>
<organism evidence="1 2">
    <name type="scientific">Aquimarina mytili</name>
    <dbReference type="NCBI Taxonomy" id="874423"/>
    <lineage>
        <taxon>Bacteria</taxon>
        <taxon>Pseudomonadati</taxon>
        <taxon>Bacteroidota</taxon>
        <taxon>Flavobacteriia</taxon>
        <taxon>Flavobacteriales</taxon>
        <taxon>Flavobacteriaceae</taxon>
        <taxon>Aquimarina</taxon>
    </lineage>
</organism>
<dbReference type="RefSeq" id="WP_201923288.1">
    <property type="nucleotide sequence ID" value="NZ_BAABAX010000002.1"/>
</dbReference>
<name>A0A936ZTI9_9FLAO</name>
<dbReference type="AlphaFoldDB" id="A0A936ZTI9"/>
<proteinExistence type="predicted"/>
<gene>
    <name evidence="1" type="ORF">JJQ60_17355</name>
</gene>
<comment type="caution">
    <text evidence="1">The sequence shown here is derived from an EMBL/GenBank/DDBJ whole genome shotgun (WGS) entry which is preliminary data.</text>
</comment>
<dbReference type="Proteomes" id="UP000651057">
    <property type="component" value="Unassembled WGS sequence"/>
</dbReference>
<protein>
    <submittedName>
        <fullName evidence="1">Uncharacterized protein</fullName>
    </submittedName>
</protein>
<keyword evidence="2" id="KW-1185">Reference proteome</keyword>
<dbReference type="EMBL" id="JAERQJ010000008">
    <property type="protein sequence ID" value="MBL0685304.1"/>
    <property type="molecule type" value="Genomic_DNA"/>
</dbReference>
<sequence>MKCKIETYNKEDGKSVIVRRKFVPIQFKITKENQFVNASAKLPFTTSKVIGVLTVKKVNTCNKAPFAPRYYTGVTDNQIQDASFLETNPGEEYAQPYPPDLTFDIFSDFKWWYFAHPILDRKPMITLNGFALGIAPKTITINLEGYCDPQDYYLWSGILPLEGTGLSISFTDSI</sequence>
<reference evidence="1" key="1">
    <citation type="submission" date="2021-01" db="EMBL/GenBank/DDBJ databases">
        <authorList>
            <person name="Zhong Y.L."/>
        </authorList>
    </citation>
    <scope>NUCLEOTIDE SEQUENCE</scope>
    <source>
        <strain evidence="1">KCTC 23302</strain>
    </source>
</reference>
<evidence type="ECO:0000313" key="1">
    <source>
        <dbReference type="EMBL" id="MBL0685304.1"/>
    </source>
</evidence>